<dbReference type="Pfam" id="PF13450">
    <property type="entry name" value="NAD_binding_8"/>
    <property type="match status" value="1"/>
</dbReference>
<gene>
    <name evidence="2" type="ORF">SAMN04488557_3284</name>
</gene>
<dbReference type="Gene3D" id="3.50.50.60">
    <property type="entry name" value="FAD/NAD(P)-binding domain"/>
    <property type="match status" value="1"/>
</dbReference>
<dbReference type="GO" id="GO:0016491">
    <property type="term" value="F:oxidoreductase activity"/>
    <property type="evidence" value="ECO:0007669"/>
    <property type="project" value="InterPro"/>
</dbReference>
<dbReference type="InterPro" id="IPR036188">
    <property type="entry name" value="FAD/NAD-bd_sf"/>
</dbReference>
<dbReference type="RefSeq" id="WP_092868776.1">
    <property type="nucleotide sequence ID" value="NZ_FPCH01000003.1"/>
</dbReference>
<evidence type="ECO:0000313" key="2">
    <source>
        <dbReference type="EMBL" id="SFV37677.1"/>
    </source>
</evidence>
<dbReference type="AlphaFoldDB" id="A0A1I7NSN2"/>
<dbReference type="PROSITE" id="PS51257">
    <property type="entry name" value="PROKAR_LIPOPROTEIN"/>
    <property type="match status" value="1"/>
</dbReference>
<dbReference type="EMBL" id="FPCH01000003">
    <property type="protein sequence ID" value="SFV37677.1"/>
    <property type="molecule type" value="Genomic_DNA"/>
</dbReference>
<feature type="domain" description="Amine oxidase" evidence="1">
    <location>
        <begin position="103"/>
        <end position="313"/>
    </location>
</feature>
<dbReference type="Proteomes" id="UP000199423">
    <property type="component" value="Unassembled WGS sequence"/>
</dbReference>
<evidence type="ECO:0000259" key="1">
    <source>
        <dbReference type="Pfam" id="PF01593"/>
    </source>
</evidence>
<dbReference type="InterPro" id="IPR002937">
    <property type="entry name" value="Amino_oxidase"/>
</dbReference>
<dbReference type="PANTHER" id="PTHR16128:SF5">
    <property type="entry name" value="FAD_NAD(P)-BINDING OXIDOREDUCTASE FAMILY PROTEIN"/>
    <property type="match status" value="1"/>
</dbReference>
<protein>
    <recommendedName>
        <fullName evidence="1">Amine oxidase domain-containing protein</fullName>
    </recommendedName>
</protein>
<name>A0A1I7NSN2_9HYPH</name>
<dbReference type="PANTHER" id="PTHR16128">
    <property type="entry name" value="FAD/NAD(P)-BINDING OXIDOREDUCTASE FAMILY PROTEIN"/>
    <property type="match status" value="1"/>
</dbReference>
<dbReference type="STRING" id="51670.SAMN04488557_3284"/>
<dbReference type="Gene3D" id="3.90.660.10">
    <property type="match status" value="1"/>
</dbReference>
<evidence type="ECO:0000313" key="3">
    <source>
        <dbReference type="Proteomes" id="UP000199423"/>
    </source>
</evidence>
<dbReference type="PRINTS" id="PR00419">
    <property type="entry name" value="ADXRDTASE"/>
</dbReference>
<sequence length="325" mass="35148">MPSKVAIMGAGMAGLSCARTLLRAAFAVDVFEQDRNIGGRIATIRIGNDTFDHGAQYLSGRSEGFQAFLDEISGLGHAGQWAPRATSNGMRAEAQSQPWVVGMPGMSSLFRPLVEGVRVTTGRHVQSLERRDSGWHLWFEDQTSAGPFDAVAVAVPVAQARKLLGRIGEFAAPLADVHMTPCWASMVRIEEKVFPAQDVFTDMSETIRWIARNNTKPGRNPAGENLVIHASPAWSSQAEDADPDDVAAELWSQVSYALDLPPVRPSRMTAHLWRQGLVDRPLGKSHLYSPEHRAGVAGDWCLGASAEHAFESGDGLGRAIVNSLA</sequence>
<keyword evidence="3" id="KW-1185">Reference proteome</keyword>
<organism evidence="2 3">
    <name type="scientific">Hyphomicrobium facile</name>
    <dbReference type="NCBI Taxonomy" id="51670"/>
    <lineage>
        <taxon>Bacteria</taxon>
        <taxon>Pseudomonadati</taxon>
        <taxon>Pseudomonadota</taxon>
        <taxon>Alphaproteobacteria</taxon>
        <taxon>Hyphomicrobiales</taxon>
        <taxon>Hyphomicrobiaceae</taxon>
        <taxon>Hyphomicrobium</taxon>
    </lineage>
</organism>
<dbReference type="Pfam" id="PF01593">
    <property type="entry name" value="Amino_oxidase"/>
    <property type="match status" value="1"/>
</dbReference>
<proteinExistence type="predicted"/>
<dbReference type="OrthoDB" id="5792777at2"/>
<accession>A0A1I7NSN2</accession>
<dbReference type="SUPFAM" id="SSF51905">
    <property type="entry name" value="FAD/NAD(P)-binding domain"/>
    <property type="match status" value="1"/>
</dbReference>
<reference evidence="3" key="1">
    <citation type="submission" date="2016-10" db="EMBL/GenBank/DDBJ databases">
        <authorList>
            <person name="Varghese N."/>
            <person name="Submissions S."/>
        </authorList>
    </citation>
    <scope>NUCLEOTIDE SEQUENCE [LARGE SCALE GENOMIC DNA]</scope>
    <source>
        <strain evidence="3">DSM 1565</strain>
    </source>
</reference>